<keyword evidence="1" id="KW-1133">Transmembrane helix</keyword>
<proteinExistence type="predicted"/>
<evidence type="ECO:0000313" key="2">
    <source>
        <dbReference type="EMBL" id="EMG49889.1"/>
    </source>
</evidence>
<feature type="transmembrane region" description="Helical" evidence="1">
    <location>
        <begin position="35"/>
        <end position="56"/>
    </location>
</feature>
<evidence type="ECO:0000256" key="1">
    <source>
        <dbReference type="SAM" id="Phobius"/>
    </source>
</evidence>
<dbReference type="AlphaFoldDB" id="M3K544"/>
<organism evidence="2 3">
    <name type="scientific">Candida maltosa (strain Xu316)</name>
    <name type="common">Yeast</name>
    <dbReference type="NCBI Taxonomy" id="1245528"/>
    <lineage>
        <taxon>Eukaryota</taxon>
        <taxon>Fungi</taxon>
        <taxon>Dikarya</taxon>
        <taxon>Ascomycota</taxon>
        <taxon>Saccharomycotina</taxon>
        <taxon>Pichiomycetes</taxon>
        <taxon>Debaryomycetaceae</taxon>
        <taxon>Candida/Lodderomyces clade</taxon>
        <taxon>Candida</taxon>
    </lineage>
</organism>
<evidence type="ECO:0000313" key="3">
    <source>
        <dbReference type="Proteomes" id="UP000011777"/>
    </source>
</evidence>
<keyword evidence="3" id="KW-1185">Reference proteome</keyword>
<gene>
    <name evidence="2" type="ORF">G210_5188</name>
</gene>
<reference evidence="2 3" key="1">
    <citation type="submission" date="2013-02" db="EMBL/GenBank/DDBJ databases">
        <title>Genome sequence of Candida maltosa Xu316, a potential industrial strain for xylitol and ethanol production.</title>
        <authorList>
            <person name="Yu J."/>
            <person name="Wang Q."/>
            <person name="Geng X."/>
            <person name="Bao W."/>
            <person name="He P."/>
            <person name="Cai J."/>
        </authorList>
    </citation>
    <scope>NUCLEOTIDE SEQUENCE [LARGE SCALE GENOMIC DNA]</scope>
    <source>
        <strain evidence="3">Xu316</strain>
    </source>
</reference>
<dbReference type="OrthoDB" id="4022842at2759"/>
<keyword evidence="1" id="KW-0472">Membrane</keyword>
<dbReference type="Proteomes" id="UP000011777">
    <property type="component" value="Unassembled WGS sequence"/>
</dbReference>
<dbReference type="EMBL" id="AOGT01000454">
    <property type="protein sequence ID" value="EMG49889.1"/>
    <property type="molecule type" value="Genomic_DNA"/>
</dbReference>
<keyword evidence="1" id="KW-0812">Transmembrane</keyword>
<dbReference type="eggNOG" id="ENOG502T2TV">
    <property type="taxonomic scope" value="Eukaryota"/>
</dbReference>
<protein>
    <submittedName>
        <fullName evidence="2">Uncharacterized protein</fullName>
    </submittedName>
</protein>
<comment type="caution">
    <text evidence="2">The sequence shown here is derived from an EMBL/GenBank/DDBJ whole genome shotgun (WGS) entry which is preliminary data.</text>
</comment>
<feature type="transmembrane region" description="Helical" evidence="1">
    <location>
        <begin position="86"/>
        <end position="106"/>
    </location>
</feature>
<name>M3K544_CANMX</name>
<sequence>MAPLATTVCSLKYPFLSGFGNLAQFDSDSGSFSSIFTVLVGLFSITWSILTIYNYFQTKKAIAKFPPSSTDADSTEKVVSAFRKSIYVILVLPIVVMFIGGFIGAYKFSQKITEGSLPKEPIGRPQDYESVLTFFSMENSLEDFLSPVLISNWVYFFATVVFLFFIWIKDNNGLIIDRNVNDPIENADVSQFDVSSDNE</sequence>
<feature type="transmembrane region" description="Helical" evidence="1">
    <location>
        <begin position="144"/>
        <end position="168"/>
    </location>
</feature>
<dbReference type="HOGENOM" id="CLU_1372023_0_0_1"/>
<accession>M3K544</accession>